<organism evidence="1 2">
    <name type="scientific">Solanum commersonii</name>
    <name type="common">Commerson's wild potato</name>
    <name type="synonym">Commerson's nightshade</name>
    <dbReference type="NCBI Taxonomy" id="4109"/>
    <lineage>
        <taxon>Eukaryota</taxon>
        <taxon>Viridiplantae</taxon>
        <taxon>Streptophyta</taxon>
        <taxon>Embryophyta</taxon>
        <taxon>Tracheophyta</taxon>
        <taxon>Spermatophyta</taxon>
        <taxon>Magnoliopsida</taxon>
        <taxon>eudicotyledons</taxon>
        <taxon>Gunneridae</taxon>
        <taxon>Pentapetalae</taxon>
        <taxon>asterids</taxon>
        <taxon>lamiids</taxon>
        <taxon>Solanales</taxon>
        <taxon>Solanaceae</taxon>
        <taxon>Solanoideae</taxon>
        <taxon>Solaneae</taxon>
        <taxon>Solanum</taxon>
    </lineage>
</organism>
<evidence type="ECO:0000313" key="2">
    <source>
        <dbReference type="Proteomes" id="UP000824120"/>
    </source>
</evidence>
<accession>A0A9J5Z280</accession>
<name>A0A9J5Z280_SOLCO</name>
<keyword evidence="2" id="KW-1185">Reference proteome</keyword>
<proteinExistence type="predicted"/>
<protein>
    <submittedName>
        <fullName evidence="1">Uncharacterized protein</fullName>
    </submittedName>
</protein>
<gene>
    <name evidence="1" type="ORF">H5410_027000</name>
</gene>
<dbReference type="EMBL" id="JACXVP010000005">
    <property type="protein sequence ID" value="KAG5605508.1"/>
    <property type="molecule type" value="Genomic_DNA"/>
</dbReference>
<evidence type="ECO:0000313" key="1">
    <source>
        <dbReference type="EMBL" id="KAG5605508.1"/>
    </source>
</evidence>
<dbReference type="AlphaFoldDB" id="A0A9J5Z280"/>
<dbReference type="Proteomes" id="UP000824120">
    <property type="component" value="Chromosome 5"/>
</dbReference>
<comment type="caution">
    <text evidence="1">The sequence shown here is derived from an EMBL/GenBank/DDBJ whole genome shotgun (WGS) entry which is preliminary data.</text>
</comment>
<sequence>MSVYILYWSFEAIDNSTSAGSGFVVSSLAVKSTKLIRVTMETSKDATSAQERFIFACKFIFSTTCQLSWSLR</sequence>
<reference evidence="1 2" key="1">
    <citation type="submission" date="2020-09" db="EMBL/GenBank/DDBJ databases">
        <title>De no assembly of potato wild relative species, Solanum commersonii.</title>
        <authorList>
            <person name="Cho K."/>
        </authorList>
    </citation>
    <scope>NUCLEOTIDE SEQUENCE [LARGE SCALE GENOMIC DNA]</scope>
    <source>
        <strain evidence="1">LZ3.2</strain>
        <tissue evidence="1">Leaf</tissue>
    </source>
</reference>